<organism evidence="2 3">
    <name type="scientific">Hirsutella minnesotensis 3608</name>
    <dbReference type="NCBI Taxonomy" id="1043627"/>
    <lineage>
        <taxon>Eukaryota</taxon>
        <taxon>Fungi</taxon>
        <taxon>Dikarya</taxon>
        <taxon>Ascomycota</taxon>
        <taxon>Pezizomycotina</taxon>
        <taxon>Sordariomycetes</taxon>
        <taxon>Hypocreomycetidae</taxon>
        <taxon>Hypocreales</taxon>
        <taxon>Ophiocordycipitaceae</taxon>
        <taxon>Hirsutella</taxon>
    </lineage>
</organism>
<accession>A0A0F8A029</accession>
<sequence length="547" mass="61307">MGMHGPLTAQALGRSPYDDVVEGEGEEDPRQPTQQFDYRGRPINTETRRINREIVRSHNEVMLVIGVAEAENPSSSSEAESQRRHEAHEEAIGLSLASPAKRFVEAVGIFGINGMRQRILIYKRYSRMPFWELYQASRRDFSWKRDILSGAPSSFVANYVEVIVRRWHAGEKEHSAAKRLYDLLSPLAKTFEAESNRLYELWTYVRIHMDLHIALQHLGLAPNQLLLPTLSFFIPFTRASPISAPPAPKDLKISSLLYWLGGAFISTTPFIVWAMSQRMLRDWKPQVWTQVFKRLPNTIFNGKKLPPAPTQYATSVTNTPEQLYHHPDADFQQLYARDAAQHTQSPTTQGPETTSAGQSGPSSGTRRPSVFSARGDDYASDEDENEGVSATLISFDVEATESADAPPGLWSAELRPSQAMDARPAANQQPVYLDTLLTQLPALIGSHIFTDAITRILTIPYEATALRLIARTVLLNQGISCDHIHAASLLSGLTWTSVMNICATEFVHLVACGEVWAAFTGIAQWYHRTEEEWKEYEATVKSNDDVQ</sequence>
<dbReference type="Proteomes" id="UP000054481">
    <property type="component" value="Unassembled WGS sequence"/>
</dbReference>
<keyword evidence="3" id="KW-1185">Reference proteome</keyword>
<feature type="region of interest" description="Disordered" evidence="1">
    <location>
        <begin position="339"/>
        <end position="385"/>
    </location>
</feature>
<evidence type="ECO:0000313" key="2">
    <source>
        <dbReference type="EMBL" id="KJZ75017.1"/>
    </source>
</evidence>
<protein>
    <submittedName>
        <fullName evidence="2">Uncharacterized protein</fullName>
    </submittedName>
</protein>
<proteinExistence type="predicted"/>
<dbReference type="EMBL" id="KQ030520">
    <property type="protein sequence ID" value="KJZ75017.1"/>
    <property type="molecule type" value="Genomic_DNA"/>
</dbReference>
<dbReference type="AlphaFoldDB" id="A0A0F8A029"/>
<feature type="compositionally biased region" description="Polar residues" evidence="1">
    <location>
        <begin position="341"/>
        <end position="366"/>
    </location>
</feature>
<feature type="compositionally biased region" description="Low complexity" evidence="1">
    <location>
        <begin position="70"/>
        <end position="79"/>
    </location>
</feature>
<feature type="compositionally biased region" description="Basic and acidic residues" evidence="1">
    <location>
        <begin position="80"/>
        <end position="89"/>
    </location>
</feature>
<feature type="region of interest" description="Disordered" evidence="1">
    <location>
        <begin position="70"/>
        <end position="89"/>
    </location>
</feature>
<feature type="region of interest" description="Disordered" evidence="1">
    <location>
        <begin position="1"/>
        <end position="42"/>
    </location>
</feature>
<reference evidence="2 3" key="1">
    <citation type="journal article" date="2014" name="Genome Biol. Evol.">
        <title>Comparative genomics and transcriptomics analyses reveal divergent lifestyle features of nematode endoparasitic fungus Hirsutella minnesotensis.</title>
        <authorList>
            <person name="Lai Y."/>
            <person name="Liu K."/>
            <person name="Zhang X."/>
            <person name="Zhang X."/>
            <person name="Li K."/>
            <person name="Wang N."/>
            <person name="Shu C."/>
            <person name="Wu Y."/>
            <person name="Wang C."/>
            <person name="Bushley K.E."/>
            <person name="Xiang M."/>
            <person name="Liu X."/>
        </authorList>
    </citation>
    <scope>NUCLEOTIDE SEQUENCE [LARGE SCALE GENOMIC DNA]</scope>
    <source>
        <strain evidence="2 3">3608</strain>
    </source>
</reference>
<evidence type="ECO:0000313" key="3">
    <source>
        <dbReference type="Proteomes" id="UP000054481"/>
    </source>
</evidence>
<gene>
    <name evidence="2" type="ORF">HIM_05503</name>
</gene>
<dbReference type="OrthoDB" id="5383784at2759"/>
<name>A0A0F8A029_9HYPO</name>
<evidence type="ECO:0000256" key="1">
    <source>
        <dbReference type="SAM" id="MobiDB-lite"/>
    </source>
</evidence>